<dbReference type="Gene3D" id="3.90.320.10">
    <property type="match status" value="1"/>
</dbReference>
<dbReference type="STRING" id="1121345.SAMN02745217_04593"/>
<dbReference type="InterPro" id="IPR011604">
    <property type="entry name" value="PDDEXK-like_dom_sf"/>
</dbReference>
<dbReference type="RefSeq" id="WP_073591200.1">
    <property type="nucleotide sequence ID" value="NZ_FRFD01000018.1"/>
</dbReference>
<evidence type="ECO:0000313" key="3">
    <source>
        <dbReference type="EMBL" id="SHO54138.1"/>
    </source>
</evidence>
<dbReference type="GO" id="GO:0016787">
    <property type="term" value="F:hydrolase activity"/>
    <property type="evidence" value="ECO:0007669"/>
    <property type="project" value="UniProtKB-KW"/>
</dbReference>
<dbReference type="Proteomes" id="UP000184612">
    <property type="component" value="Unassembled WGS sequence"/>
</dbReference>
<reference evidence="3 4" key="1">
    <citation type="submission" date="2016-12" db="EMBL/GenBank/DDBJ databases">
        <authorList>
            <person name="Song W.-J."/>
            <person name="Kurnit D.M."/>
        </authorList>
    </citation>
    <scope>NUCLEOTIDE SEQUENCE [LARGE SCALE GENOMIC DNA]</scope>
    <source>
        <strain evidence="3 4">DSM 12503</strain>
    </source>
</reference>
<keyword evidence="4" id="KW-1185">Reference proteome</keyword>
<keyword evidence="3" id="KW-0540">Nuclease</keyword>
<dbReference type="GO" id="GO:0004519">
    <property type="term" value="F:endonuclease activity"/>
    <property type="evidence" value="ECO:0007669"/>
    <property type="project" value="UniProtKB-KW"/>
</dbReference>
<evidence type="ECO:0000259" key="2">
    <source>
        <dbReference type="Pfam" id="PF09588"/>
    </source>
</evidence>
<gene>
    <name evidence="3" type="ORF">SAMN02745217_04593</name>
</gene>
<accession>A0A1M7YNK1</accession>
<evidence type="ECO:0000313" key="4">
    <source>
        <dbReference type="Proteomes" id="UP000184612"/>
    </source>
</evidence>
<evidence type="ECO:0000256" key="1">
    <source>
        <dbReference type="ARBA" id="ARBA00022801"/>
    </source>
</evidence>
<keyword evidence="3" id="KW-0255">Endonuclease</keyword>
<dbReference type="EMBL" id="FRFD01000018">
    <property type="protein sequence ID" value="SHO54138.1"/>
    <property type="molecule type" value="Genomic_DNA"/>
</dbReference>
<sequence length="351" mass="40224">MPVARSPCSPLVIAETAELTREEWLNYRRQGIGGSDAAAVLGVSPFTTARDLYYDKRGIVSAIEDDSNWVQLEVGHLLEDLVARIFAKKTGYRIYQIKKMFQHPVHTFMLADLDYFVELPDGTTAILEIKTTNYNAREKWWDGKEEIVPLNYVLQGRHYMCVMDIDQIFYCCLYGNNEDEVIIRHMERDLEYESELIALEEDFWVNHVLAEVPPPYTEDGELIVRSVRRHFGYADRSAPEVHLETGFSGAIARYLELQEEKRVLDTQATQLKNEMERIKGFIIAEMGASCTATCSFGKGSYYVAYNPVLKPGISKNNLARLRAQNPDIYKEYVTANESRRFSISQVKEEAA</sequence>
<name>A0A1M7YNK1_9FIRM</name>
<organism evidence="3 4">
    <name type="scientific">Anaerocolumna xylanovorans DSM 12503</name>
    <dbReference type="NCBI Taxonomy" id="1121345"/>
    <lineage>
        <taxon>Bacteria</taxon>
        <taxon>Bacillati</taxon>
        <taxon>Bacillota</taxon>
        <taxon>Clostridia</taxon>
        <taxon>Lachnospirales</taxon>
        <taxon>Lachnospiraceae</taxon>
        <taxon>Anaerocolumna</taxon>
    </lineage>
</organism>
<protein>
    <submittedName>
        <fullName evidence="3">Putative phage-type endonuclease</fullName>
    </submittedName>
</protein>
<dbReference type="NCBIfam" id="TIGR03033">
    <property type="entry name" value="phage_rel_nuc"/>
    <property type="match status" value="1"/>
</dbReference>
<dbReference type="Pfam" id="PF09588">
    <property type="entry name" value="YqaJ"/>
    <property type="match status" value="1"/>
</dbReference>
<keyword evidence="1" id="KW-0378">Hydrolase</keyword>
<dbReference type="OrthoDB" id="46225at2"/>
<dbReference type="InterPro" id="IPR019080">
    <property type="entry name" value="YqaJ_viral_recombinase"/>
</dbReference>
<dbReference type="InterPro" id="IPR017482">
    <property type="entry name" value="Lambda-type_endonuclease"/>
</dbReference>
<feature type="domain" description="YqaJ viral recombinase" evidence="2">
    <location>
        <begin position="23"/>
        <end position="163"/>
    </location>
</feature>
<proteinExistence type="predicted"/>
<dbReference type="InterPro" id="IPR011335">
    <property type="entry name" value="Restrct_endonuc-II-like"/>
</dbReference>
<dbReference type="SUPFAM" id="SSF52980">
    <property type="entry name" value="Restriction endonuclease-like"/>
    <property type="match status" value="1"/>
</dbReference>
<dbReference type="AlphaFoldDB" id="A0A1M7YNK1"/>